<sequence>DAEKVGIASMLLGAGRQRLEDRIDHGAGILLNRKSGATVQEGDTLAVLHYNDETNLAEAFQLMEEAFEVGAEPPEPKRMIKKVIL</sequence>
<feature type="non-terminal residue" evidence="3">
    <location>
        <position position="1"/>
    </location>
</feature>
<evidence type="ECO:0000313" key="3">
    <source>
        <dbReference type="EMBL" id="VAX27364.1"/>
    </source>
</evidence>
<feature type="domain" description="Pyrimidine nucleoside phosphorylase C-terminal" evidence="2">
    <location>
        <begin position="1"/>
        <end position="70"/>
    </location>
</feature>
<keyword evidence="3" id="KW-0328">Glycosyltransferase</keyword>
<dbReference type="InterPro" id="IPR013102">
    <property type="entry name" value="PYNP_C"/>
</dbReference>
<gene>
    <name evidence="3" type="ORF">MNBD_NITROSPIRAE02-1722</name>
</gene>
<organism evidence="3">
    <name type="scientific">hydrothermal vent metagenome</name>
    <dbReference type="NCBI Taxonomy" id="652676"/>
    <lineage>
        <taxon>unclassified sequences</taxon>
        <taxon>metagenomes</taxon>
        <taxon>ecological metagenomes</taxon>
    </lineage>
</organism>
<proteinExistence type="predicted"/>
<dbReference type="SMART" id="SM00941">
    <property type="entry name" value="PYNP_C"/>
    <property type="match status" value="1"/>
</dbReference>
<dbReference type="PANTHER" id="PTHR10515:SF0">
    <property type="entry name" value="THYMIDINE PHOSPHORYLASE"/>
    <property type="match status" value="1"/>
</dbReference>
<dbReference type="Pfam" id="PF07831">
    <property type="entry name" value="PYNP_C"/>
    <property type="match status" value="1"/>
</dbReference>
<dbReference type="GO" id="GO:0005829">
    <property type="term" value="C:cytosol"/>
    <property type="evidence" value="ECO:0007669"/>
    <property type="project" value="TreeGrafter"/>
</dbReference>
<dbReference type="GO" id="GO:0006206">
    <property type="term" value="P:pyrimidine nucleobase metabolic process"/>
    <property type="evidence" value="ECO:0007669"/>
    <property type="project" value="InterPro"/>
</dbReference>
<evidence type="ECO:0000259" key="2">
    <source>
        <dbReference type="SMART" id="SM00941"/>
    </source>
</evidence>
<dbReference type="InterPro" id="IPR000053">
    <property type="entry name" value="Thymidine/pyrmidine_PPase"/>
</dbReference>
<keyword evidence="1 3" id="KW-0808">Transferase</keyword>
<dbReference type="GO" id="GO:0004645">
    <property type="term" value="F:1,4-alpha-oligoglucan phosphorylase activity"/>
    <property type="evidence" value="ECO:0007669"/>
    <property type="project" value="InterPro"/>
</dbReference>
<dbReference type="AlphaFoldDB" id="A0A3B1CU36"/>
<evidence type="ECO:0000256" key="1">
    <source>
        <dbReference type="ARBA" id="ARBA00022679"/>
    </source>
</evidence>
<dbReference type="GO" id="GO:0009032">
    <property type="term" value="F:thymidine phosphorylase activity"/>
    <property type="evidence" value="ECO:0007669"/>
    <property type="project" value="TreeGrafter"/>
</dbReference>
<dbReference type="PANTHER" id="PTHR10515">
    <property type="entry name" value="THYMIDINE PHOSPHORYLASE"/>
    <property type="match status" value="1"/>
</dbReference>
<dbReference type="EC" id="2.4.2.2" evidence="3"/>
<dbReference type="EMBL" id="UOGH01000041">
    <property type="protein sequence ID" value="VAX27364.1"/>
    <property type="molecule type" value="Genomic_DNA"/>
</dbReference>
<protein>
    <submittedName>
        <fullName evidence="3">Pyrimidine-nucleoside phosphorylase</fullName>
        <ecNumber evidence="3">2.4.2.2</ecNumber>
    </submittedName>
</protein>
<dbReference type="Gene3D" id="3.90.1170.30">
    <property type="entry name" value="Pyrimidine nucleoside phosphorylase-like, C-terminal domain"/>
    <property type="match status" value="1"/>
</dbReference>
<accession>A0A3B1CU36</accession>
<dbReference type="SUPFAM" id="SSF54680">
    <property type="entry name" value="Pyrimidine nucleoside phosphorylase C-terminal domain"/>
    <property type="match status" value="1"/>
</dbReference>
<reference evidence="3" key="1">
    <citation type="submission" date="2018-06" db="EMBL/GenBank/DDBJ databases">
        <authorList>
            <person name="Zhirakovskaya E."/>
        </authorList>
    </citation>
    <scope>NUCLEOTIDE SEQUENCE</scope>
</reference>
<dbReference type="InterPro" id="IPR036566">
    <property type="entry name" value="PYNP-like_C_sf"/>
</dbReference>
<dbReference type="GO" id="GO:0006213">
    <property type="term" value="P:pyrimidine nucleoside metabolic process"/>
    <property type="evidence" value="ECO:0007669"/>
    <property type="project" value="InterPro"/>
</dbReference>
<name>A0A3B1CU36_9ZZZZ</name>